<evidence type="ECO:0000256" key="1">
    <source>
        <dbReference type="SAM" id="SignalP"/>
    </source>
</evidence>
<reference evidence="3" key="1">
    <citation type="submission" date="2016-10" db="EMBL/GenBank/DDBJ databases">
        <authorList>
            <person name="Varghese N."/>
            <person name="Submissions S."/>
        </authorList>
    </citation>
    <scope>NUCLEOTIDE SEQUENCE [LARGE SCALE GENOMIC DNA]</scope>
    <source>
        <strain evidence="3">Gh-67</strain>
    </source>
</reference>
<dbReference type="EMBL" id="FNCG01000020">
    <property type="protein sequence ID" value="SDI42319.1"/>
    <property type="molecule type" value="Genomic_DNA"/>
</dbReference>
<gene>
    <name evidence="2" type="ORF">SAMN05192573_120101</name>
</gene>
<keyword evidence="1" id="KW-0732">Signal</keyword>
<organism evidence="2 3">
    <name type="scientific">Mucilaginibacter gossypii</name>
    <dbReference type="NCBI Taxonomy" id="551996"/>
    <lineage>
        <taxon>Bacteria</taxon>
        <taxon>Pseudomonadati</taxon>
        <taxon>Bacteroidota</taxon>
        <taxon>Sphingobacteriia</taxon>
        <taxon>Sphingobacteriales</taxon>
        <taxon>Sphingobacteriaceae</taxon>
        <taxon>Mucilaginibacter</taxon>
    </lineage>
</organism>
<evidence type="ECO:0000313" key="3">
    <source>
        <dbReference type="Proteomes" id="UP000199705"/>
    </source>
</evidence>
<proteinExistence type="predicted"/>
<dbReference type="AlphaFoldDB" id="A0A1G8KFW9"/>
<dbReference type="Proteomes" id="UP000199705">
    <property type="component" value="Unassembled WGS sequence"/>
</dbReference>
<protein>
    <submittedName>
        <fullName evidence="2">Uncharacterized protein</fullName>
    </submittedName>
</protein>
<feature type="chain" id="PRO_5011586170" evidence="1">
    <location>
        <begin position="19"/>
        <end position="159"/>
    </location>
</feature>
<name>A0A1G8KFW9_9SPHI</name>
<feature type="signal peptide" evidence="1">
    <location>
        <begin position="1"/>
        <end position="18"/>
    </location>
</feature>
<keyword evidence="3" id="KW-1185">Reference proteome</keyword>
<accession>A0A1G8KFW9</accession>
<evidence type="ECO:0000313" key="2">
    <source>
        <dbReference type="EMBL" id="SDI42319.1"/>
    </source>
</evidence>
<dbReference type="RefSeq" id="WP_091174922.1">
    <property type="nucleotide sequence ID" value="NZ_FNCG01000020.1"/>
</dbReference>
<sequence length="159" mass="18443">MKYFLIVILWLNIYSASAQKVANNIDTVYYLLDTANTMPKDRMWDVGIESQYKYFTVKCPCLKYNSEPTFVYNLKDSGQSVSNASLSKIKMVSLPTLIDFAKKTTDLTAQTLYVFYIIEIGKDNEYIVHKTRLLTPRKREASVDFENVTPTPDKKRRNK</sequence>